<sequence>MQRVVVLFASMSGNTEEIAEIIETHLLELKVSVSLFQIDMDDVEVEDLLNYDAILLGSYTWGDGDVPYELEDFYEDLAVVDLSGKAAACFGSCDSMYPAYGGAVDKFEEQLAACGAKILIPSLKVELTPEEDDVKRCQKFVEDFTKNLHASLAKN</sequence>
<dbReference type="Gene3D" id="3.40.50.360">
    <property type="match status" value="1"/>
</dbReference>
<dbReference type="InterPro" id="IPR029039">
    <property type="entry name" value="Flavoprotein-like_sf"/>
</dbReference>
<keyword evidence="11" id="KW-1185">Reference proteome</keyword>
<comment type="similarity">
    <text evidence="3 8">Belongs to the flavodoxin family.</text>
</comment>
<keyword evidence="4 8" id="KW-0813">Transport</keyword>
<feature type="domain" description="Flavodoxin-like" evidence="9">
    <location>
        <begin position="4"/>
        <end position="145"/>
    </location>
</feature>
<dbReference type="InterPro" id="IPR008254">
    <property type="entry name" value="Flavodoxin/NO_synth"/>
</dbReference>
<evidence type="ECO:0000256" key="5">
    <source>
        <dbReference type="ARBA" id="ARBA00022630"/>
    </source>
</evidence>
<gene>
    <name evidence="10" type="ORF">MUO14_23460</name>
</gene>
<dbReference type="PANTHER" id="PTHR42809:SF1">
    <property type="entry name" value="FLAVODOXIN 1"/>
    <property type="match status" value="1"/>
</dbReference>
<accession>A0ABY4GYL9</accession>
<dbReference type="RefSeq" id="WP_244752899.1">
    <property type="nucleotide sequence ID" value="NZ_CP095074.1"/>
</dbReference>
<evidence type="ECO:0000313" key="11">
    <source>
        <dbReference type="Proteomes" id="UP000831880"/>
    </source>
</evidence>
<keyword evidence="7 8" id="KW-0249">Electron transport</keyword>
<comment type="cofactor">
    <cofactor evidence="1 8">
        <name>FMN</name>
        <dbReference type="ChEBI" id="CHEBI:58210"/>
    </cofactor>
</comment>
<name>A0ABY4GYL9_9BACI</name>
<organism evidence="10 11">
    <name type="scientific">Halobacillus shinanisalinarum</name>
    <dbReference type="NCBI Taxonomy" id="2932258"/>
    <lineage>
        <taxon>Bacteria</taxon>
        <taxon>Bacillati</taxon>
        <taxon>Bacillota</taxon>
        <taxon>Bacilli</taxon>
        <taxon>Bacillales</taxon>
        <taxon>Bacillaceae</taxon>
        <taxon>Halobacillus</taxon>
    </lineage>
</organism>
<evidence type="ECO:0000256" key="3">
    <source>
        <dbReference type="ARBA" id="ARBA00005267"/>
    </source>
</evidence>
<evidence type="ECO:0000256" key="2">
    <source>
        <dbReference type="ARBA" id="ARBA00003297"/>
    </source>
</evidence>
<dbReference type="InterPro" id="IPR001226">
    <property type="entry name" value="Flavodoxin_CS"/>
</dbReference>
<protein>
    <recommendedName>
        <fullName evidence="8">Flavodoxin</fullName>
    </recommendedName>
</protein>
<dbReference type="Proteomes" id="UP000831880">
    <property type="component" value="Chromosome"/>
</dbReference>
<keyword evidence="6 8" id="KW-0288">FMN</keyword>
<evidence type="ECO:0000256" key="6">
    <source>
        <dbReference type="ARBA" id="ARBA00022643"/>
    </source>
</evidence>
<dbReference type="NCBIfam" id="NF005246">
    <property type="entry name" value="PRK06756.1"/>
    <property type="match status" value="1"/>
</dbReference>
<dbReference type="NCBIfam" id="NF005216">
    <property type="entry name" value="PRK06703.1"/>
    <property type="match status" value="1"/>
</dbReference>
<evidence type="ECO:0000256" key="4">
    <source>
        <dbReference type="ARBA" id="ARBA00022448"/>
    </source>
</evidence>
<comment type="function">
    <text evidence="2 8">Low-potential electron donor to a number of redox enzymes.</text>
</comment>
<dbReference type="EMBL" id="CP095074">
    <property type="protein sequence ID" value="UOQ93297.1"/>
    <property type="molecule type" value="Genomic_DNA"/>
</dbReference>
<dbReference type="InterPro" id="IPR050619">
    <property type="entry name" value="Flavodoxin"/>
</dbReference>
<proteinExistence type="inferred from homology"/>
<keyword evidence="5 8" id="KW-0285">Flavoprotein</keyword>
<evidence type="ECO:0000256" key="7">
    <source>
        <dbReference type="ARBA" id="ARBA00022982"/>
    </source>
</evidence>
<evidence type="ECO:0000256" key="8">
    <source>
        <dbReference type="RuleBase" id="RU367037"/>
    </source>
</evidence>
<reference evidence="10 11" key="1">
    <citation type="submission" date="2022-04" db="EMBL/GenBank/DDBJ databases">
        <title>Halobacillus sp. isolated from saltern.</title>
        <authorList>
            <person name="Won M."/>
            <person name="Lee C.-M."/>
            <person name="Woen H.-Y."/>
            <person name="Kwon S.-W."/>
        </authorList>
    </citation>
    <scope>NUCLEOTIDE SEQUENCE [LARGE SCALE GENOMIC DNA]</scope>
    <source>
        <strain evidence="10 11">SSTM10-2</strain>
    </source>
</reference>
<dbReference type="PANTHER" id="PTHR42809">
    <property type="entry name" value="FLAVODOXIN 2"/>
    <property type="match status" value="1"/>
</dbReference>
<dbReference type="SUPFAM" id="SSF52218">
    <property type="entry name" value="Flavoproteins"/>
    <property type="match status" value="1"/>
</dbReference>
<dbReference type="PROSITE" id="PS00201">
    <property type="entry name" value="FLAVODOXIN"/>
    <property type="match status" value="1"/>
</dbReference>
<evidence type="ECO:0000313" key="10">
    <source>
        <dbReference type="EMBL" id="UOQ93297.1"/>
    </source>
</evidence>
<evidence type="ECO:0000256" key="1">
    <source>
        <dbReference type="ARBA" id="ARBA00001917"/>
    </source>
</evidence>
<dbReference type="PROSITE" id="PS50902">
    <property type="entry name" value="FLAVODOXIN_LIKE"/>
    <property type="match status" value="1"/>
</dbReference>
<dbReference type="Pfam" id="PF00258">
    <property type="entry name" value="Flavodoxin_1"/>
    <property type="match status" value="1"/>
</dbReference>
<dbReference type="NCBIfam" id="TIGR01753">
    <property type="entry name" value="flav_short"/>
    <property type="match status" value="1"/>
</dbReference>
<dbReference type="InterPro" id="IPR010087">
    <property type="entry name" value="Flav_short"/>
</dbReference>
<evidence type="ECO:0000259" key="9">
    <source>
        <dbReference type="PROSITE" id="PS50902"/>
    </source>
</evidence>